<evidence type="ECO:0000259" key="1">
    <source>
        <dbReference type="Pfam" id="PF07887"/>
    </source>
</evidence>
<feature type="domain" description="Calmodulin binding protein central" evidence="2">
    <location>
        <begin position="335"/>
        <end position="400"/>
    </location>
</feature>
<dbReference type="Pfam" id="PF20451">
    <property type="entry name" value="Calmod_bind_M"/>
    <property type="match status" value="1"/>
</dbReference>
<dbReference type="InterPro" id="IPR046830">
    <property type="entry name" value="Calmod_bind_M"/>
</dbReference>
<dbReference type="Proteomes" id="UP000289738">
    <property type="component" value="Chromosome B06"/>
</dbReference>
<dbReference type="GO" id="GO:0043565">
    <property type="term" value="F:sequence-specific DNA binding"/>
    <property type="evidence" value="ECO:0007669"/>
    <property type="project" value="TreeGrafter"/>
</dbReference>
<dbReference type="PANTHER" id="PTHR31713">
    <property type="entry name" value="OS02G0177800 PROTEIN"/>
    <property type="match status" value="1"/>
</dbReference>
<keyword evidence="4" id="KW-1185">Reference proteome</keyword>
<feature type="domain" description="Calmodulin binding protein-like N-terminal" evidence="1">
    <location>
        <begin position="182"/>
        <end position="323"/>
    </location>
</feature>
<dbReference type="GO" id="GO:0080142">
    <property type="term" value="P:regulation of salicylic acid biosynthetic process"/>
    <property type="evidence" value="ECO:0007669"/>
    <property type="project" value="TreeGrafter"/>
</dbReference>
<dbReference type="PANTHER" id="PTHR31713:SF92">
    <property type="entry name" value="CALMODULIN-BINDING PROTEIN"/>
    <property type="match status" value="1"/>
</dbReference>
<evidence type="ECO:0000313" key="3">
    <source>
        <dbReference type="EMBL" id="RYR02126.1"/>
    </source>
</evidence>
<organism evidence="3 4">
    <name type="scientific">Arachis hypogaea</name>
    <name type="common">Peanut</name>
    <dbReference type="NCBI Taxonomy" id="3818"/>
    <lineage>
        <taxon>Eukaryota</taxon>
        <taxon>Viridiplantae</taxon>
        <taxon>Streptophyta</taxon>
        <taxon>Embryophyta</taxon>
        <taxon>Tracheophyta</taxon>
        <taxon>Spermatophyta</taxon>
        <taxon>Magnoliopsida</taxon>
        <taxon>eudicotyledons</taxon>
        <taxon>Gunneridae</taxon>
        <taxon>Pentapetalae</taxon>
        <taxon>rosids</taxon>
        <taxon>fabids</taxon>
        <taxon>Fabales</taxon>
        <taxon>Fabaceae</taxon>
        <taxon>Papilionoideae</taxon>
        <taxon>50 kb inversion clade</taxon>
        <taxon>dalbergioids sensu lato</taxon>
        <taxon>Dalbergieae</taxon>
        <taxon>Pterocarpus clade</taxon>
        <taxon>Arachis</taxon>
    </lineage>
</organism>
<dbReference type="GO" id="GO:0003700">
    <property type="term" value="F:DNA-binding transcription factor activity"/>
    <property type="evidence" value="ECO:0007669"/>
    <property type="project" value="TreeGrafter"/>
</dbReference>
<sequence length="491" mass="54886">MVEDKIPHGKSETDKIIMITIELARSSAIINGLMDKFYKSKSNNSFSSKVSLCVCSLHHGSKNKGHSRLESNPYPLRCGLGDASQPTQLGRSMGTITRVPLNLGVDACTRLMIRELQGNYPYIRTGKYVKLNIETEIVPALTKFIRKVVKEELESKLSVAELKASLHSGVTTTSARAAEKRYKLVFKGDLGDTIYKDSKIKAKENDVEVSLYDTVSNSVVTHGPLSSIKVEICALNGDFGSNGRWSTSEFKHNIVHQREDKAMLLKGKTVITLKEGVGHINMSFTGNSKRTRSSRYRLGAIVHLPCHQQHVGEAVSNPFRVKESRGNKKHYPPSPKDEIWRLVNISKDGHVHDRLFRHLKIQTVEDLLRFDNPTDLPLLQKTFGQSPRKLRETLKHAKTSCYPPPAVTCQGQKCHPQNIIINSDDDKQHVEETLAFAHTFPGPMASLQHQDQLGTGQDFVQPSTSTPHVAGADNNGQFDFEKELFELLYIP</sequence>
<proteinExistence type="predicted"/>
<dbReference type="Pfam" id="PF07887">
    <property type="entry name" value="Calmodulin_bind"/>
    <property type="match status" value="1"/>
</dbReference>
<dbReference type="GO" id="GO:0005516">
    <property type="term" value="F:calmodulin binding"/>
    <property type="evidence" value="ECO:0007669"/>
    <property type="project" value="InterPro"/>
</dbReference>
<evidence type="ECO:0000259" key="2">
    <source>
        <dbReference type="Pfam" id="PF20451"/>
    </source>
</evidence>
<dbReference type="GO" id="GO:0005634">
    <property type="term" value="C:nucleus"/>
    <property type="evidence" value="ECO:0007669"/>
    <property type="project" value="TreeGrafter"/>
</dbReference>
<dbReference type="InterPro" id="IPR046831">
    <property type="entry name" value="Calmodulin_bind_N"/>
</dbReference>
<protein>
    <recommendedName>
        <fullName evidence="5">Calmodulin-binding protein</fullName>
    </recommendedName>
</protein>
<dbReference type="STRING" id="3818.A0A444YJM2"/>
<comment type="caution">
    <text evidence="3">The sequence shown here is derived from an EMBL/GenBank/DDBJ whole genome shotgun (WGS) entry which is preliminary data.</text>
</comment>
<dbReference type="EMBL" id="SDMP01000016">
    <property type="protein sequence ID" value="RYR02126.1"/>
    <property type="molecule type" value="Genomic_DNA"/>
</dbReference>
<evidence type="ECO:0000313" key="4">
    <source>
        <dbReference type="Proteomes" id="UP000289738"/>
    </source>
</evidence>
<gene>
    <name evidence="3" type="ORF">Ahy_B06g080954</name>
</gene>
<name>A0A444YJM2_ARAHY</name>
<reference evidence="3 4" key="1">
    <citation type="submission" date="2019-01" db="EMBL/GenBank/DDBJ databases">
        <title>Sequencing of cultivated peanut Arachis hypogaea provides insights into genome evolution and oil improvement.</title>
        <authorList>
            <person name="Chen X."/>
        </authorList>
    </citation>
    <scope>NUCLEOTIDE SEQUENCE [LARGE SCALE GENOMIC DNA]</scope>
    <source>
        <strain evidence="4">cv. Fuhuasheng</strain>
        <tissue evidence="3">Leaves</tissue>
    </source>
</reference>
<evidence type="ECO:0008006" key="5">
    <source>
        <dbReference type="Google" id="ProtNLM"/>
    </source>
</evidence>
<dbReference type="InterPro" id="IPR012416">
    <property type="entry name" value="CBP60"/>
</dbReference>
<dbReference type="AlphaFoldDB" id="A0A444YJM2"/>
<accession>A0A444YJM2</accession>